<dbReference type="InterPro" id="IPR043143">
    <property type="entry name" value="Mal/L-sulf/L-lact_DH-like_NADP"/>
</dbReference>
<keyword evidence="3" id="KW-1185">Reference proteome</keyword>
<name>A0A1W4WN89_AGRPL</name>
<dbReference type="PANTHER" id="PTHR11091:SF0">
    <property type="entry name" value="MALATE DEHYDROGENASE"/>
    <property type="match status" value="1"/>
</dbReference>
<dbReference type="AlphaFoldDB" id="A0A1W4WN89"/>
<dbReference type="GO" id="GO:0016491">
    <property type="term" value="F:oxidoreductase activity"/>
    <property type="evidence" value="ECO:0007669"/>
    <property type="project" value="UniProtKB-KW"/>
</dbReference>
<evidence type="ECO:0000256" key="2">
    <source>
        <dbReference type="ARBA" id="ARBA00023002"/>
    </source>
</evidence>
<sequence>MMSTSTFRITLQNNLQRLVPSSSTSSAILFNRTMSNTTLINADTPIISLDEVKRFIVDCMKAVGTPENHASELAELLADADYRGHYSHGMNRLDIYMNDIKSGVCDPNAVPTILKENDCTAWVDGCNGIGAVVSNFCMKLAIKKAKQSGIGWVTCKGSNHFGIAGHYTMQAQREGLLGFACTNTSPFMAPTRAKQPALGTNPISLAVPSSGKEGMVLDMATTAVAVGKIEIQRRKEAPLPLGWAMDENGQETSDPNKARFLYPLGGTEMNSGYKGYGLGILVEVFCGILGGGQFATNIRKWGDTTKTANLGHSFFALNPNCFASDFESRMQNLSDILRNCQRVNPNEPVLIPGDPEIMHMAAVDKAGGVRYLQNQMESCKTLAATYNVTPLKPKD</sequence>
<reference evidence="4 5" key="1">
    <citation type="submission" date="2025-04" db="UniProtKB">
        <authorList>
            <consortium name="RefSeq"/>
        </authorList>
    </citation>
    <scope>IDENTIFICATION</scope>
    <source>
        <tissue evidence="4 5">Entire body</tissue>
    </source>
</reference>
<dbReference type="PANTHER" id="PTHR11091">
    <property type="entry name" value="OXIDOREDUCTASE-RELATED"/>
    <property type="match status" value="1"/>
</dbReference>
<proteinExistence type="inferred from homology"/>
<evidence type="ECO:0000313" key="4">
    <source>
        <dbReference type="RefSeq" id="XP_018321510.1"/>
    </source>
</evidence>
<comment type="similarity">
    <text evidence="1">Belongs to the LDH2/MDH2 oxidoreductase family.</text>
</comment>
<dbReference type="RefSeq" id="XP_018321510.1">
    <property type="nucleotide sequence ID" value="XM_018466008.2"/>
</dbReference>
<dbReference type="GeneID" id="108734440"/>
<protein>
    <submittedName>
        <fullName evidence="4 5">Uncharacterized protein LOC108734440</fullName>
    </submittedName>
</protein>
<dbReference type="Pfam" id="PF02615">
    <property type="entry name" value="Ldh_2"/>
    <property type="match status" value="1"/>
</dbReference>
<evidence type="ECO:0000313" key="3">
    <source>
        <dbReference type="Proteomes" id="UP000192223"/>
    </source>
</evidence>
<evidence type="ECO:0000256" key="1">
    <source>
        <dbReference type="ARBA" id="ARBA00006056"/>
    </source>
</evidence>
<gene>
    <name evidence="4 5" type="primary">LOC108734440</name>
</gene>
<dbReference type="InterPro" id="IPR003767">
    <property type="entry name" value="Malate/L-lactate_DH-like"/>
</dbReference>
<keyword evidence="2" id="KW-0560">Oxidoreductase</keyword>
<organism evidence="3 4">
    <name type="scientific">Agrilus planipennis</name>
    <name type="common">Emerald ash borer</name>
    <name type="synonym">Agrilus marcopoli</name>
    <dbReference type="NCBI Taxonomy" id="224129"/>
    <lineage>
        <taxon>Eukaryota</taxon>
        <taxon>Metazoa</taxon>
        <taxon>Ecdysozoa</taxon>
        <taxon>Arthropoda</taxon>
        <taxon>Hexapoda</taxon>
        <taxon>Insecta</taxon>
        <taxon>Pterygota</taxon>
        <taxon>Neoptera</taxon>
        <taxon>Endopterygota</taxon>
        <taxon>Coleoptera</taxon>
        <taxon>Polyphaga</taxon>
        <taxon>Elateriformia</taxon>
        <taxon>Buprestoidea</taxon>
        <taxon>Buprestidae</taxon>
        <taxon>Agrilinae</taxon>
        <taxon>Agrilus</taxon>
    </lineage>
</organism>
<accession>A0A1W4WN89</accession>
<dbReference type="STRING" id="224129.A0A1W4WN89"/>
<dbReference type="Gene3D" id="3.30.1370.60">
    <property type="entry name" value="Hypothetical oxidoreductase yiak, domain 2"/>
    <property type="match status" value="1"/>
</dbReference>
<dbReference type="RefSeq" id="XP_025831135.1">
    <property type="nucleotide sequence ID" value="XM_025975350.1"/>
</dbReference>
<dbReference type="KEGG" id="apln:108734440"/>
<dbReference type="InterPro" id="IPR043144">
    <property type="entry name" value="Mal/L-sulf/L-lact_DH-like_ah"/>
</dbReference>
<dbReference type="SUPFAM" id="SSF89733">
    <property type="entry name" value="L-sulfolactate dehydrogenase-like"/>
    <property type="match status" value="1"/>
</dbReference>
<dbReference type="Proteomes" id="UP000192223">
    <property type="component" value="Unplaced"/>
</dbReference>
<dbReference type="Gene3D" id="1.10.1530.10">
    <property type="match status" value="1"/>
</dbReference>
<evidence type="ECO:0000313" key="5">
    <source>
        <dbReference type="RefSeq" id="XP_025831135.1"/>
    </source>
</evidence>
<dbReference type="InterPro" id="IPR036111">
    <property type="entry name" value="Mal/L-sulfo/L-lacto_DH-like_sf"/>
</dbReference>
<dbReference type="OrthoDB" id="7881616at2759"/>